<evidence type="ECO:0000313" key="3">
    <source>
        <dbReference type="Proteomes" id="UP000582837"/>
    </source>
</evidence>
<sequence length="193" mass="20634">MSSRGDRLPALRAGLAAAGAATMVLVLVAAVFGGFRPAVEALAGLLAWLVIVGIVVGVGRRNGVLALWLLLAAMWVWIMIGLQSYAAPLHIRLLLAAPEWFRPFALLALPLAAVTVFSLRQNTWDRRGLVPVAVAGLAWTGLFAVAEWVASYASDVGGANPRHLGIVLWGFGTVWLLWPVLALVWGVRRSLAR</sequence>
<dbReference type="RefSeq" id="WP_170040026.1">
    <property type="nucleotide sequence ID" value="NZ_JABDTL010000002.1"/>
</dbReference>
<comment type="caution">
    <text evidence="2">The sequence shown here is derived from an EMBL/GenBank/DDBJ whole genome shotgun (WGS) entry which is preliminary data.</text>
</comment>
<evidence type="ECO:0000256" key="1">
    <source>
        <dbReference type="SAM" id="Phobius"/>
    </source>
</evidence>
<gene>
    <name evidence="2" type="ORF">HNQ61_004654</name>
</gene>
<keyword evidence="3" id="KW-1185">Reference proteome</keyword>
<accession>A0A841H4T7</accession>
<dbReference type="Proteomes" id="UP000582837">
    <property type="component" value="Unassembled WGS sequence"/>
</dbReference>
<dbReference type="AlphaFoldDB" id="A0A841H4T7"/>
<organism evidence="2 3">
    <name type="scientific">Longimicrobium terrae</name>
    <dbReference type="NCBI Taxonomy" id="1639882"/>
    <lineage>
        <taxon>Bacteria</taxon>
        <taxon>Pseudomonadati</taxon>
        <taxon>Gemmatimonadota</taxon>
        <taxon>Longimicrobiia</taxon>
        <taxon>Longimicrobiales</taxon>
        <taxon>Longimicrobiaceae</taxon>
        <taxon>Longimicrobium</taxon>
    </lineage>
</organism>
<name>A0A841H4T7_9BACT</name>
<feature type="transmembrane region" description="Helical" evidence="1">
    <location>
        <begin position="65"/>
        <end position="88"/>
    </location>
</feature>
<keyword evidence="1" id="KW-0472">Membrane</keyword>
<keyword evidence="1" id="KW-0812">Transmembrane</keyword>
<feature type="transmembrane region" description="Helical" evidence="1">
    <location>
        <begin position="128"/>
        <end position="146"/>
    </location>
</feature>
<feature type="transmembrane region" description="Helical" evidence="1">
    <location>
        <begin position="41"/>
        <end position="58"/>
    </location>
</feature>
<feature type="transmembrane region" description="Helical" evidence="1">
    <location>
        <begin position="166"/>
        <end position="187"/>
    </location>
</feature>
<feature type="transmembrane region" description="Helical" evidence="1">
    <location>
        <begin position="12"/>
        <end position="35"/>
    </location>
</feature>
<reference evidence="2 3" key="1">
    <citation type="submission" date="2020-08" db="EMBL/GenBank/DDBJ databases">
        <title>Genomic Encyclopedia of Type Strains, Phase IV (KMG-IV): sequencing the most valuable type-strain genomes for metagenomic binning, comparative biology and taxonomic classification.</title>
        <authorList>
            <person name="Goeker M."/>
        </authorList>
    </citation>
    <scope>NUCLEOTIDE SEQUENCE [LARGE SCALE GENOMIC DNA]</scope>
    <source>
        <strain evidence="2 3">DSM 29007</strain>
    </source>
</reference>
<feature type="transmembrane region" description="Helical" evidence="1">
    <location>
        <begin position="100"/>
        <end position="119"/>
    </location>
</feature>
<evidence type="ECO:0000313" key="2">
    <source>
        <dbReference type="EMBL" id="MBB6072988.1"/>
    </source>
</evidence>
<keyword evidence="1" id="KW-1133">Transmembrane helix</keyword>
<proteinExistence type="predicted"/>
<dbReference type="EMBL" id="JACHIA010000020">
    <property type="protein sequence ID" value="MBB6072988.1"/>
    <property type="molecule type" value="Genomic_DNA"/>
</dbReference>
<protein>
    <submittedName>
        <fullName evidence="2">Uncharacterized protein</fullName>
    </submittedName>
</protein>